<name>A0A9P4HAS6_9PLEO</name>
<dbReference type="AlphaFoldDB" id="A0A9P4HAS6"/>
<dbReference type="EMBL" id="ML978180">
    <property type="protein sequence ID" value="KAF2031526.1"/>
    <property type="molecule type" value="Genomic_DNA"/>
</dbReference>
<proteinExistence type="predicted"/>
<dbReference type="OrthoDB" id="3800039at2759"/>
<protein>
    <submittedName>
        <fullName evidence="1">Uncharacterized protein</fullName>
    </submittedName>
</protein>
<evidence type="ECO:0000313" key="2">
    <source>
        <dbReference type="Proteomes" id="UP000799777"/>
    </source>
</evidence>
<keyword evidence="2" id="KW-1185">Reference proteome</keyword>
<reference evidence="1" key="1">
    <citation type="journal article" date="2020" name="Stud. Mycol.">
        <title>101 Dothideomycetes genomes: a test case for predicting lifestyles and emergence of pathogens.</title>
        <authorList>
            <person name="Haridas S."/>
            <person name="Albert R."/>
            <person name="Binder M."/>
            <person name="Bloem J."/>
            <person name="Labutti K."/>
            <person name="Salamov A."/>
            <person name="Andreopoulos B."/>
            <person name="Baker S."/>
            <person name="Barry K."/>
            <person name="Bills G."/>
            <person name="Bluhm B."/>
            <person name="Cannon C."/>
            <person name="Castanera R."/>
            <person name="Culley D."/>
            <person name="Daum C."/>
            <person name="Ezra D."/>
            <person name="Gonzalez J."/>
            <person name="Henrissat B."/>
            <person name="Kuo A."/>
            <person name="Liang C."/>
            <person name="Lipzen A."/>
            <person name="Lutzoni F."/>
            <person name="Magnuson J."/>
            <person name="Mondo S."/>
            <person name="Nolan M."/>
            <person name="Ohm R."/>
            <person name="Pangilinan J."/>
            <person name="Park H.-J."/>
            <person name="Ramirez L."/>
            <person name="Alfaro M."/>
            <person name="Sun H."/>
            <person name="Tritt A."/>
            <person name="Yoshinaga Y."/>
            <person name="Zwiers L.-H."/>
            <person name="Turgeon B."/>
            <person name="Goodwin S."/>
            <person name="Spatafora J."/>
            <person name="Crous P."/>
            <person name="Grigoriev I."/>
        </authorList>
    </citation>
    <scope>NUCLEOTIDE SEQUENCE</scope>
    <source>
        <strain evidence="1">CBS 110217</strain>
    </source>
</reference>
<accession>A0A9P4HAS6</accession>
<dbReference type="Proteomes" id="UP000799777">
    <property type="component" value="Unassembled WGS sequence"/>
</dbReference>
<comment type="caution">
    <text evidence="1">The sequence shown here is derived from an EMBL/GenBank/DDBJ whole genome shotgun (WGS) entry which is preliminary data.</text>
</comment>
<gene>
    <name evidence="1" type="ORF">EK21DRAFT_110896</name>
</gene>
<organism evidence="1 2">
    <name type="scientific">Setomelanomma holmii</name>
    <dbReference type="NCBI Taxonomy" id="210430"/>
    <lineage>
        <taxon>Eukaryota</taxon>
        <taxon>Fungi</taxon>
        <taxon>Dikarya</taxon>
        <taxon>Ascomycota</taxon>
        <taxon>Pezizomycotina</taxon>
        <taxon>Dothideomycetes</taxon>
        <taxon>Pleosporomycetidae</taxon>
        <taxon>Pleosporales</taxon>
        <taxon>Pleosporineae</taxon>
        <taxon>Phaeosphaeriaceae</taxon>
        <taxon>Setomelanomma</taxon>
    </lineage>
</organism>
<evidence type="ECO:0000313" key="1">
    <source>
        <dbReference type="EMBL" id="KAF2031526.1"/>
    </source>
</evidence>
<sequence>MPFLVRPPASAAAADDILPTYAIMKPDAGERRILHDLVTWSWRVTQHDFDDVEFADALKELEKDARSKRRHAHAVAGELVGHNEKPSLDELWAAEARKMLEQAAYGYETDDQSSADAETDAAIDDAKAKILETLKYVSVPVKRAPSSSSENGAKKLREWLKCIDRTRQTNGYLKYSDLRHERPMLVTRGLDHNTPATLYQPAYVAYNDVKRIHGQPPADPGTKSSRSRSEVVPRVLASFLEHCFRGPYNLDYTLNFGLKDVLDLFLHNNCSHLLKITAGLDPDLVLNPTSPSFLELRFLGL</sequence>